<dbReference type="Proteomes" id="UP000587415">
    <property type="component" value="Unassembled WGS sequence"/>
</dbReference>
<comment type="caution">
    <text evidence="2">The sequence shown here is derived from an EMBL/GenBank/DDBJ whole genome shotgun (WGS) entry which is preliminary data.</text>
</comment>
<gene>
    <name evidence="2" type="ORF">GGQ87_000163</name>
</gene>
<accession>A0A7X6BMP8</accession>
<feature type="domain" description="Fe2OG dioxygenase" evidence="1">
    <location>
        <begin position="101"/>
        <end position="192"/>
    </location>
</feature>
<dbReference type="GO" id="GO:0070988">
    <property type="term" value="P:demethylation"/>
    <property type="evidence" value="ECO:0007669"/>
    <property type="project" value="InterPro"/>
</dbReference>
<evidence type="ECO:0000313" key="2">
    <source>
        <dbReference type="EMBL" id="NJC39905.1"/>
    </source>
</evidence>
<dbReference type="InterPro" id="IPR027450">
    <property type="entry name" value="AlkB-like"/>
</dbReference>
<dbReference type="InterPro" id="IPR005123">
    <property type="entry name" value="Oxoglu/Fe-dep_dioxygenase_dom"/>
</dbReference>
<dbReference type="PANTHER" id="PTHR12463">
    <property type="entry name" value="OXYGENASE-RELATED"/>
    <property type="match status" value="1"/>
</dbReference>
<keyword evidence="2" id="KW-0560">Oxidoreductase</keyword>
<organism evidence="2 3">
    <name type="scientific">Brevundimonas alba</name>
    <dbReference type="NCBI Taxonomy" id="74314"/>
    <lineage>
        <taxon>Bacteria</taxon>
        <taxon>Pseudomonadati</taxon>
        <taxon>Pseudomonadota</taxon>
        <taxon>Alphaproteobacteria</taxon>
        <taxon>Caulobacterales</taxon>
        <taxon>Caulobacteraceae</taxon>
        <taxon>Brevundimonas</taxon>
    </lineage>
</organism>
<protein>
    <submittedName>
        <fullName evidence="2">Alkylated DNA repair dioxygenase AlkB</fullName>
    </submittedName>
</protein>
<evidence type="ECO:0000313" key="3">
    <source>
        <dbReference type="Proteomes" id="UP000587415"/>
    </source>
</evidence>
<dbReference type="InterPro" id="IPR037151">
    <property type="entry name" value="AlkB-like_sf"/>
</dbReference>
<name>A0A7X6BMP8_9CAUL</name>
<sequence length="192" mass="21221">MPAARDQFDLFGAPRPTLPEGLRYAPEVIGPDEAARLVAAFADLPFQAFDFHGFKGNRRIVSYGGRYDFSASRLEAAEPIPDFLLPVRSAAAAFAGLEPEAIHHAMVTEYAPGAGIGWHRDRPEFDKVIGLSFASEATMRFRRRCDAGWERASLPLAPGSAYLLDGAARQDWQHSIAPGDRLRYSVTFRTLR</sequence>
<keyword evidence="3" id="KW-1185">Reference proteome</keyword>
<dbReference type="GO" id="GO:0032451">
    <property type="term" value="F:demethylase activity"/>
    <property type="evidence" value="ECO:0007669"/>
    <property type="project" value="TreeGrafter"/>
</dbReference>
<dbReference type="Gene3D" id="2.60.120.590">
    <property type="entry name" value="Alpha-ketoglutarate-dependent dioxygenase AlkB-like"/>
    <property type="match status" value="1"/>
</dbReference>
<dbReference type="PANTHER" id="PTHR12463:SF1">
    <property type="entry name" value="2-OXOGLUTARATE AND FE-DEPENDENT OXYGENASE FAMILY PROTEIN"/>
    <property type="match status" value="1"/>
</dbReference>
<dbReference type="Pfam" id="PF13532">
    <property type="entry name" value="2OG-FeII_Oxy_2"/>
    <property type="match status" value="1"/>
</dbReference>
<dbReference type="SUPFAM" id="SSF51197">
    <property type="entry name" value="Clavaminate synthase-like"/>
    <property type="match status" value="1"/>
</dbReference>
<keyword evidence="2" id="KW-0223">Dioxygenase</keyword>
<dbReference type="EMBL" id="JAATJM010000001">
    <property type="protein sequence ID" value="NJC39905.1"/>
    <property type="molecule type" value="Genomic_DNA"/>
</dbReference>
<proteinExistence type="predicted"/>
<dbReference type="GO" id="GO:0051213">
    <property type="term" value="F:dioxygenase activity"/>
    <property type="evidence" value="ECO:0007669"/>
    <property type="project" value="UniProtKB-KW"/>
</dbReference>
<evidence type="ECO:0000259" key="1">
    <source>
        <dbReference type="PROSITE" id="PS51471"/>
    </source>
</evidence>
<dbReference type="PROSITE" id="PS51471">
    <property type="entry name" value="FE2OG_OXY"/>
    <property type="match status" value="1"/>
</dbReference>
<dbReference type="AlphaFoldDB" id="A0A7X6BMP8"/>
<reference evidence="2 3" key="1">
    <citation type="submission" date="2020-03" db="EMBL/GenBank/DDBJ databases">
        <title>Genomic Encyclopedia of Type Strains, Phase IV (KMG-IV): sequencing the most valuable type-strain genomes for metagenomic binning, comparative biology and taxonomic classification.</title>
        <authorList>
            <person name="Goeker M."/>
        </authorList>
    </citation>
    <scope>NUCLEOTIDE SEQUENCE [LARGE SCALE GENOMIC DNA]</scope>
    <source>
        <strain evidence="2 3">DSM 4736</strain>
    </source>
</reference>
<dbReference type="RefSeq" id="WP_168044836.1">
    <property type="nucleotide sequence ID" value="NZ_JAATJM010000001.1"/>
</dbReference>
<dbReference type="InterPro" id="IPR032857">
    <property type="entry name" value="ALKBH4"/>
</dbReference>